<evidence type="ECO:0000256" key="1">
    <source>
        <dbReference type="SAM" id="Phobius"/>
    </source>
</evidence>
<evidence type="ECO:0000313" key="2">
    <source>
        <dbReference type="EMBL" id="QNN66660.1"/>
    </source>
</evidence>
<dbReference type="EMBL" id="CP060718">
    <property type="protein sequence ID" value="QNN66660.1"/>
    <property type="molecule type" value="Genomic_DNA"/>
</dbReference>
<dbReference type="InterPro" id="IPR046487">
    <property type="entry name" value="DUF6580"/>
</dbReference>
<organism evidence="2 3">
    <name type="scientific">Sphingomonas lutea</name>
    <dbReference type="NCBI Taxonomy" id="1045317"/>
    <lineage>
        <taxon>Bacteria</taxon>
        <taxon>Pseudomonadati</taxon>
        <taxon>Pseudomonadota</taxon>
        <taxon>Alphaproteobacteria</taxon>
        <taxon>Sphingomonadales</taxon>
        <taxon>Sphingomonadaceae</taxon>
        <taxon>Sphingomonas</taxon>
    </lineage>
</organism>
<feature type="transmembrane region" description="Helical" evidence="1">
    <location>
        <begin position="141"/>
        <end position="163"/>
    </location>
</feature>
<dbReference type="Pfam" id="PF20221">
    <property type="entry name" value="DUF6580"/>
    <property type="match status" value="1"/>
</dbReference>
<sequence length="175" mass="18416">MTTNHARLLVLLAAIVAAAALRLVPHPPNFTPIGAMALFSGAYLGRKGAIALAAPLGALLLSDLILGFYAGMATVYFSTALVVLIGWLALQRRSLFRVAGAALASSIVFFVLTNFGMWLSSGYYPMTLAGLQACYVAAIPFFQNSVAGDLFFSGVLFGGFALLERQVPALRPTTA</sequence>
<name>A0A7G9SFN5_9SPHN</name>
<feature type="transmembrane region" description="Helical" evidence="1">
    <location>
        <begin position="102"/>
        <end position="121"/>
    </location>
</feature>
<accession>A0A7G9SFN5</accession>
<dbReference type="Proteomes" id="UP000515971">
    <property type="component" value="Chromosome"/>
</dbReference>
<evidence type="ECO:0000313" key="3">
    <source>
        <dbReference type="Proteomes" id="UP000515971"/>
    </source>
</evidence>
<dbReference type="KEGG" id="slut:H9L13_08110"/>
<keyword evidence="3" id="KW-1185">Reference proteome</keyword>
<gene>
    <name evidence="2" type="ORF">H9L13_08110</name>
</gene>
<evidence type="ECO:0008006" key="4">
    <source>
        <dbReference type="Google" id="ProtNLM"/>
    </source>
</evidence>
<keyword evidence="1" id="KW-0472">Membrane</keyword>
<protein>
    <recommendedName>
        <fullName evidence="4">ECF transporter S component</fullName>
    </recommendedName>
</protein>
<feature type="transmembrane region" description="Helical" evidence="1">
    <location>
        <begin position="66"/>
        <end position="90"/>
    </location>
</feature>
<keyword evidence="1" id="KW-0812">Transmembrane</keyword>
<keyword evidence="1" id="KW-1133">Transmembrane helix</keyword>
<proteinExistence type="predicted"/>
<dbReference type="RefSeq" id="WP_187537252.1">
    <property type="nucleotide sequence ID" value="NZ_BAABJT010000001.1"/>
</dbReference>
<reference evidence="2 3" key="1">
    <citation type="submission" date="2020-08" db="EMBL/GenBank/DDBJ databases">
        <title>Genome sequence of Sphingomonas lutea KCTC 23642T.</title>
        <authorList>
            <person name="Hyun D.-W."/>
            <person name="Bae J.-W."/>
        </authorList>
    </citation>
    <scope>NUCLEOTIDE SEQUENCE [LARGE SCALE GENOMIC DNA]</scope>
    <source>
        <strain evidence="2 3">KCTC 23642</strain>
    </source>
</reference>
<dbReference type="AlphaFoldDB" id="A0A7G9SFN5"/>